<proteinExistence type="inferred from homology"/>
<gene>
    <name evidence="12" type="primary">LOC100376699</name>
</gene>
<dbReference type="RefSeq" id="XP_002742401.2">
    <property type="nucleotide sequence ID" value="XM_002742355.2"/>
</dbReference>
<dbReference type="GeneID" id="100376699"/>
<sequence>MTNFSQINITTEVPYLNVSGVSDFTSDEPSYAEETATETSTEVDDSYSYDYSWDIDVPDSVYIVVLGIASVLIVVGNLLVIIAVFKQPKLRRSATNLFIVSLAFSDLLIGLCVGPMELIRIMGSRLLVTVEALCDIPGVLQYTSICTTIFTLVAIGADRYRAIVQPMKPRVSVHKARVCIVGIWVLGFVYAAYRFPVHGVTFWYGKTENDSRLYFCEVLPQMHFIEIPMTVVHLVVLYIVPLITLTYLYGRMIVTLYGGTSINDESKRRKKRAVKMLLLVVVMFALSWLPYRVHAVLYFYDESWFTDSWFIYSLFYFAYLSNSFVNPIIYAAFSASFRREFATILTCGLHEALVKRRRRGVELLQTPKSQSGSTVTGMTQVTGTGSSVYRSENSMAMESFKRKNAVKSKHVVMEMDGSSVCERQDESSNFGPQLHQTIKPENISYDNTCFTQTEDQHVLGTITEETGNSEQHVDYTHQTISSKTMTNFYARDWNASFTTNKTMVYLSCGADIIRD</sequence>
<reference evidence="12" key="1">
    <citation type="submission" date="2025-08" db="UniProtKB">
        <authorList>
            <consortium name="RefSeq"/>
        </authorList>
    </citation>
    <scope>IDENTIFICATION</scope>
    <source>
        <tissue evidence="12">Testes</tissue>
    </source>
</reference>
<dbReference type="PROSITE" id="PS00237">
    <property type="entry name" value="G_PROTEIN_RECEP_F1_1"/>
    <property type="match status" value="1"/>
</dbReference>
<dbReference type="CDD" id="cd00637">
    <property type="entry name" value="7tm_classA_rhodopsin-like"/>
    <property type="match status" value="1"/>
</dbReference>
<keyword evidence="3 9" id="KW-1133">Transmembrane helix</keyword>
<evidence type="ECO:0000256" key="2">
    <source>
        <dbReference type="ARBA" id="ARBA00022692"/>
    </source>
</evidence>
<evidence type="ECO:0000313" key="11">
    <source>
        <dbReference type="Proteomes" id="UP000694865"/>
    </source>
</evidence>
<evidence type="ECO:0000256" key="7">
    <source>
        <dbReference type="ARBA" id="ARBA00023224"/>
    </source>
</evidence>
<dbReference type="SMART" id="SM01381">
    <property type="entry name" value="7TM_GPCR_Srsx"/>
    <property type="match status" value="1"/>
</dbReference>
<evidence type="ECO:0000313" key="12">
    <source>
        <dbReference type="RefSeq" id="XP_002742401.2"/>
    </source>
</evidence>
<accession>A0ABM0H1X2</accession>
<keyword evidence="4 8" id="KW-0297">G-protein coupled receptor</keyword>
<keyword evidence="6 8" id="KW-0675">Receptor</keyword>
<evidence type="ECO:0000256" key="8">
    <source>
        <dbReference type="RuleBase" id="RU000688"/>
    </source>
</evidence>
<dbReference type="Pfam" id="PF00001">
    <property type="entry name" value="7tm_1"/>
    <property type="match status" value="1"/>
</dbReference>
<feature type="transmembrane region" description="Helical" evidence="9">
    <location>
        <begin position="231"/>
        <end position="252"/>
    </location>
</feature>
<feature type="transmembrane region" description="Helical" evidence="9">
    <location>
        <begin position="139"/>
        <end position="157"/>
    </location>
</feature>
<evidence type="ECO:0000259" key="10">
    <source>
        <dbReference type="PROSITE" id="PS50262"/>
    </source>
</evidence>
<feature type="transmembrane region" description="Helical" evidence="9">
    <location>
        <begin position="97"/>
        <end position="119"/>
    </location>
</feature>
<feature type="transmembrane region" description="Helical" evidence="9">
    <location>
        <begin position="273"/>
        <end position="289"/>
    </location>
</feature>
<dbReference type="InterPro" id="IPR017452">
    <property type="entry name" value="GPCR_Rhodpsn_7TM"/>
</dbReference>
<dbReference type="PANTHER" id="PTHR45695">
    <property type="entry name" value="LEUCOKININ RECEPTOR-RELATED"/>
    <property type="match status" value="1"/>
</dbReference>
<keyword evidence="2 8" id="KW-0812">Transmembrane</keyword>
<comment type="subcellular location">
    <subcellularLocation>
        <location evidence="1">Membrane</location>
        <topology evidence="1">Multi-pass membrane protein</topology>
    </subcellularLocation>
</comment>
<feature type="transmembrane region" description="Helical" evidence="9">
    <location>
        <begin position="61"/>
        <end position="85"/>
    </location>
</feature>
<keyword evidence="11" id="KW-1185">Reference proteome</keyword>
<protein>
    <submittedName>
        <fullName evidence="12">Probable G-protein coupled receptor 83-like</fullName>
    </submittedName>
</protein>
<dbReference type="Proteomes" id="UP000694865">
    <property type="component" value="Unplaced"/>
</dbReference>
<evidence type="ECO:0000256" key="9">
    <source>
        <dbReference type="SAM" id="Phobius"/>
    </source>
</evidence>
<evidence type="ECO:0000256" key="6">
    <source>
        <dbReference type="ARBA" id="ARBA00023170"/>
    </source>
</evidence>
<evidence type="ECO:0000256" key="4">
    <source>
        <dbReference type="ARBA" id="ARBA00023040"/>
    </source>
</evidence>
<dbReference type="PROSITE" id="PS50262">
    <property type="entry name" value="G_PROTEIN_RECEP_F1_2"/>
    <property type="match status" value="1"/>
</dbReference>
<dbReference type="Gene3D" id="1.20.1070.10">
    <property type="entry name" value="Rhodopsin 7-helix transmembrane proteins"/>
    <property type="match status" value="1"/>
</dbReference>
<dbReference type="PANTHER" id="PTHR45695:SF9">
    <property type="entry name" value="LEUCOKININ RECEPTOR"/>
    <property type="match status" value="1"/>
</dbReference>
<comment type="similarity">
    <text evidence="8">Belongs to the G-protein coupled receptor 1 family.</text>
</comment>
<keyword evidence="7 8" id="KW-0807">Transducer</keyword>
<feature type="domain" description="G-protein coupled receptors family 1 profile" evidence="10">
    <location>
        <begin position="76"/>
        <end position="330"/>
    </location>
</feature>
<dbReference type="InterPro" id="IPR000276">
    <property type="entry name" value="GPCR_Rhodpsn"/>
</dbReference>
<organism evidence="11 12">
    <name type="scientific">Saccoglossus kowalevskii</name>
    <name type="common">Acorn worm</name>
    <dbReference type="NCBI Taxonomy" id="10224"/>
    <lineage>
        <taxon>Eukaryota</taxon>
        <taxon>Metazoa</taxon>
        <taxon>Hemichordata</taxon>
        <taxon>Enteropneusta</taxon>
        <taxon>Harrimaniidae</taxon>
        <taxon>Saccoglossus</taxon>
    </lineage>
</organism>
<evidence type="ECO:0000256" key="1">
    <source>
        <dbReference type="ARBA" id="ARBA00004141"/>
    </source>
</evidence>
<dbReference type="PRINTS" id="PR00237">
    <property type="entry name" value="GPCRRHODOPSN"/>
</dbReference>
<keyword evidence="5 9" id="KW-0472">Membrane</keyword>
<feature type="transmembrane region" description="Helical" evidence="9">
    <location>
        <begin position="309"/>
        <end position="333"/>
    </location>
</feature>
<evidence type="ECO:0000256" key="5">
    <source>
        <dbReference type="ARBA" id="ARBA00023136"/>
    </source>
</evidence>
<feature type="transmembrane region" description="Helical" evidence="9">
    <location>
        <begin position="178"/>
        <end position="195"/>
    </location>
</feature>
<name>A0ABM0H1X2_SACKO</name>
<dbReference type="SUPFAM" id="SSF81321">
    <property type="entry name" value="Family A G protein-coupled receptor-like"/>
    <property type="match status" value="1"/>
</dbReference>
<evidence type="ECO:0000256" key="3">
    <source>
        <dbReference type="ARBA" id="ARBA00022989"/>
    </source>
</evidence>